<evidence type="ECO:0000313" key="1">
    <source>
        <dbReference type="EMBL" id="AQK75523.1"/>
    </source>
</evidence>
<dbReference type="AlphaFoldDB" id="A0A1D6HMD8"/>
<proteinExistence type="predicted"/>
<dbReference type="EMBL" id="CM000781">
    <property type="protein sequence ID" value="AQK75523.1"/>
    <property type="molecule type" value="Genomic_DNA"/>
</dbReference>
<gene>
    <name evidence="1" type="ORF">ZEAMMB73_Zm00001d018307</name>
</gene>
<name>A0A1D6HMD8_MAIZE</name>
<sequence>MAHAPLCTASSGAAAAWTWSRAAAPRCPSSNMGTSWSSPMSMTLGLFWASQPTTTPSRRLAHHPPEA</sequence>
<organism evidence="1">
    <name type="scientific">Zea mays</name>
    <name type="common">Maize</name>
    <dbReference type="NCBI Taxonomy" id="4577"/>
    <lineage>
        <taxon>Eukaryota</taxon>
        <taxon>Viridiplantae</taxon>
        <taxon>Streptophyta</taxon>
        <taxon>Embryophyta</taxon>
        <taxon>Tracheophyta</taxon>
        <taxon>Spermatophyta</taxon>
        <taxon>Magnoliopsida</taxon>
        <taxon>Liliopsida</taxon>
        <taxon>Poales</taxon>
        <taxon>Poaceae</taxon>
        <taxon>PACMAD clade</taxon>
        <taxon>Panicoideae</taxon>
        <taxon>Andropogonodae</taxon>
        <taxon>Andropogoneae</taxon>
        <taxon>Tripsacinae</taxon>
        <taxon>Zea</taxon>
    </lineage>
</organism>
<protein>
    <submittedName>
        <fullName evidence="1">Lysine-ketoglutarate reductase/saccharopine dehydrogenase bifunctional enzyme</fullName>
    </submittedName>
</protein>
<reference evidence="1" key="1">
    <citation type="submission" date="2015-12" db="EMBL/GenBank/DDBJ databases">
        <title>Update maize B73 reference genome by single molecule sequencing technologies.</title>
        <authorList>
            <consortium name="Maize Genome Sequencing Project"/>
            <person name="Ware D."/>
        </authorList>
    </citation>
    <scope>NUCLEOTIDE SEQUENCE</scope>
    <source>
        <tissue evidence="1">Seedling</tissue>
    </source>
</reference>
<dbReference type="EMBL" id="CM000781">
    <property type="protein sequence ID" value="AQK75521.1"/>
    <property type="molecule type" value="Genomic_DNA"/>
</dbReference>
<accession>A0A1D6HMD8</accession>